<dbReference type="Gene3D" id="1.10.10.10">
    <property type="entry name" value="Winged helix-like DNA-binding domain superfamily/Winged helix DNA-binding domain"/>
    <property type="match status" value="1"/>
</dbReference>
<dbReference type="NCBIfam" id="TIGR02937">
    <property type="entry name" value="sigma70-ECF"/>
    <property type="match status" value="1"/>
</dbReference>
<dbReference type="PANTHER" id="PTHR30376">
    <property type="entry name" value="SIGMA FACTOR RPOH HEAT SHOCK RELATED"/>
    <property type="match status" value="1"/>
</dbReference>
<dbReference type="InterPro" id="IPR050813">
    <property type="entry name" value="Sigma-70_Factor"/>
</dbReference>
<reference evidence="7" key="1">
    <citation type="journal article" date="2014" name="Int. J. Syst. Evol. Microbiol.">
        <title>Complete genome of a new Firmicutes species belonging to the dominant human colonic microbiota ('Ruminococcus bicirculans') reveals two chromosomes and a selective capacity to utilize plant glucans.</title>
        <authorList>
            <consortium name="NISC Comparative Sequencing Program"/>
            <person name="Wegmann U."/>
            <person name="Louis P."/>
            <person name="Goesmann A."/>
            <person name="Henrissat B."/>
            <person name="Duncan S.H."/>
            <person name="Flint H.J."/>
        </authorList>
    </citation>
    <scope>NUCLEOTIDE SEQUENCE</scope>
    <source>
        <strain evidence="7">NBRC 109915</strain>
    </source>
</reference>
<evidence type="ECO:0000313" key="8">
    <source>
        <dbReference type="Proteomes" id="UP001161388"/>
    </source>
</evidence>
<dbReference type="Gene3D" id="1.20.120.1810">
    <property type="match status" value="1"/>
</dbReference>
<dbReference type="InterPro" id="IPR014284">
    <property type="entry name" value="RNA_pol_sigma-70_dom"/>
</dbReference>
<dbReference type="Proteomes" id="UP001161388">
    <property type="component" value="Unassembled WGS sequence"/>
</dbReference>
<keyword evidence="8" id="KW-1185">Reference proteome</keyword>
<dbReference type="InterPro" id="IPR013325">
    <property type="entry name" value="RNA_pol_sigma_r2"/>
</dbReference>
<evidence type="ECO:0000259" key="6">
    <source>
        <dbReference type="PROSITE" id="PS00715"/>
    </source>
</evidence>
<dbReference type="EMBL" id="BSNL01000001">
    <property type="protein sequence ID" value="GLQ28113.1"/>
    <property type="molecule type" value="Genomic_DNA"/>
</dbReference>
<comment type="caution">
    <text evidence="7">The sequence shown here is derived from an EMBL/GenBank/DDBJ whole genome shotgun (WGS) entry which is preliminary data.</text>
</comment>
<keyword evidence="3" id="KW-0731">Sigma factor</keyword>
<dbReference type="InterPro" id="IPR000943">
    <property type="entry name" value="RNA_pol_sigma70"/>
</dbReference>
<sequence>MGSDMTISYASARNAPILEWADERRLIEGWQRRKDKFALEKLLLSHVRIVFAWVRKLSTDKAEQEEMLSEGILGLIKAADMFDLAREVRFSTYARWWVKNSVLSAFERLRSIVEMPAGMRAEDGQQIKQSTDLFDMLVCDDPTPEERMIALSSRDLLRKHLAEALTGLGEIDRDVVTSRTLKQPSETIDDLAARLKMNSTKLRQIERRAMSRLKNELLARGVTTSRAE</sequence>
<dbReference type="SUPFAM" id="SSF88946">
    <property type="entry name" value="Sigma2 domain of RNA polymerase sigma factors"/>
    <property type="match status" value="1"/>
</dbReference>
<dbReference type="Pfam" id="PF04542">
    <property type="entry name" value="Sigma70_r2"/>
    <property type="match status" value="1"/>
</dbReference>
<dbReference type="PANTHER" id="PTHR30376:SF3">
    <property type="entry name" value="RNA POLYMERASE SIGMA FACTOR RPOH"/>
    <property type="match status" value="1"/>
</dbReference>
<organism evidence="7 8">
    <name type="scientific">Sulfitobacter pacificus</name>
    <dbReference type="NCBI Taxonomy" id="1499314"/>
    <lineage>
        <taxon>Bacteria</taxon>
        <taxon>Pseudomonadati</taxon>
        <taxon>Pseudomonadota</taxon>
        <taxon>Alphaproteobacteria</taxon>
        <taxon>Rhodobacterales</taxon>
        <taxon>Roseobacteraceae</taxon>
        <taxon>Sulfitobacter</taxon>
    </lineage>
</organism>
<evidence type="ECO:0000313" key="7">
    <source>
        <dbReference type="EMBL" id="GLQ28113.1"/>
    </source>
</evidence>
<keyword evidence="5" id="KW-0804">Transcription</keyword>
<evidence type="ECO:0000256" key="3">
    <source>
        <dbReference type="ARBA" id="ARBA00023082"/>
    </source>
</evidence>
<evidence type="ECO:0000256" key="5">
    <source>
        <dbReference type="ARBA" id="ARBA00023163"/>
    </source>
</evidence>
<feature type="domain" description="RNA polymerase sigma-70" evidence="6">
    <location>
        <begin position="66"/>
        <end position="79"/>
    </location>
</feature>
<keyword evidence="2" id="KW-0805">Transcription regulation</keyword>
<dbReference type="PROSITE" id="PS00715">
    <property type="entry name" value="SIGMA70_1"/>
    <property type="match status" value="1"/>
</dbReference>
<dbReference type="PRINTS" id="PR00046">
    <property type="entry name" value="SIGMA70FCT"/>
</dbReference>
<evidence type="ECO:0000256" key="2">
    <source>
        <dbReference type="ARBA" id="ARBA00023015"/>
    </source>
</evidence>
<evidence type="ECO:0000256" key="4">
    <source>
        <dbReference type="ARBA" id="ARBA00023125"/>
    </source>
</evidence>
<evidence type="ECO:0000256" key="1">
    <source>
        <dbReference type="ARBA" id="ARBA00007788"/>
    </source>
</evidence>
<dbReference type="SUPFAM" id="SSF88659">
    <property type="entry name" value="Sigma3 and sigma4 domains of RNA polymerase sigma factors"/>
    <property type="match status" value="1"/>
</dbReference>
<reference evidence="7" key="2">
    <citation type="submission" date="2023-01" db="EMBL/GenBank/DDBJ databases">
        <title>Draft genome sequence of Sulfitobacter pacificus strain NBRC 109915.</title>
        <authorList>
            <person name="Sun Q."/>
            <person name="Mori K."/>
        </authorList>
    </citation>
    <scope>NUCLEOTIDE SEQUENCE</scope>
    <source>
        <strain evidence="7">NBRC 109915</strain>
    </source>
</reference>
<comment type="similarity">
    <text evidence="1">Belongs to the sigma-70 factor family.</text>
</comment>
<proteinExistence type="inferred from homology"/>
<protein>
    <submittedName>
        <fullName evidence="7">RNA polymerase sigma factor</fullName>
    </submittedName>
</protein>
<dbReference type="InterPro" id="IPR013324">
    <property type="entry name" value="RNA_pol_sigma_r3/r4-like"/>
</dbReference>
<keyword evidence="4" id="KW-0238">DNA-binding</keyword>
<dbReference type="InterPro" id="IPR036388">
    <property type="entry name" value="WH-like_DNA-bd_sf"/>
</dbReference>
<dbReference type="InterPro" id="IPR007627">
    <property type="entry name" value="RNA_pol_sigma70_r2"/>
</dbReference>
<name>A0ABQ5VLT5_9RHOB</name>
<gene>
    <name evidence="7" type="ORF">GCM10007927_29160</name>
</gene>
<accession>A0ABQ5VLT5</accession>